<organism evidence="1 2">
    <name type="scientific">Lacicoccus qingdaonensis</name>
    <dbReference type="NCBI Taxonomy" id="576118"/>
    <lineage>
        <taxon>Bacteria</taxon>
        <taxon>Bacillati</taxon>
        <taxon>Bacillota</taxon>
        <taxon>Bacilli</taxon>
        <taxon>Bacillales</taxon>
        <taxon>Salinicoccaceae</taxon>
        <taxon>Lacicoccus</taxon>
    </lineage>
</organism>
<reference evidence="2" key="1">
    <citation type="submission" date="2016-10" db="EMBL/GenBank/DDBJ databases">
        <authorList>
            <person name="Varghese N."/>
            <person name="Submissions S."/>
        </authorList>
    </citation>
    <scope>NUCLEOTIDE SEQUENCE [LARGE SCALE GENOMIC DNA]</scope>
    <source>
        <strain evidence="2">CGMCC 1.8895</strain>
    </source>
</reference>
<protein>
    <submittedName>
        <fullName evidence="1">Uncharacterized protein</fullName>
    </submittedName>
</protein>
<keyword evidence="2" id="KW-1185">Reference proteome</keyword>
<proteinExistence type="predicted"/>
<dbReference type="EMBL" id="FNFY01000015">
    <property type="protein sequence ID" value="SDK96182.1"/>
    <property type="molecule type" value="Genomic_DNA"/>
</dbReference>
<evidence type="ECO:0000313" key="1">
    <source>
        <dbReference type="EMBL" id="SDK96182.1"/>
    </source>
</evidence>
<sequence length="189" mass="22172">MKIKRIGNEILGMDELHHAIYKSMGLKTRFDWNIDARHIKENIRDVELKYHPFWMVKTLLVAARPPFPPRKLPRMLFIDAVSGYRGLFSHVPPVSESDIETENLVQPVIKDETETDRYIKDVQEKQINRSYILKKPEHEVLEKELVYLPIWTGTVQSDFVNITFHINANTGESEKFLADRWQNGKDLLT</sequence>
<dbReference type="AlphaFoldDB" id="A0A1G9G6G3"/>
<dbReference type="RefSeq" id="WP_245696716.1">
    <property type="nucleotide sequence ID" value="NZ_FNFY01000015.1"/>
</dbReference>
<gene>
    <name evidence="1" type="ORF">SAMN05216216_11556</name>
</gene>
<dbReference type="STRING" id="576118.SAMN05216216_11556"/>
<accession>A0A1G9G6G3</accession>
<evidence type="ECO:0000313" key="2">
    <source>
        <dbReference type="Proteomes" id="UP000199008"/>
    </source>
</evidence>
<dbReference type="Proteomes" id="UP000199008">
    <property type="component" value="Unassembled WGS sequence"/>
</dbReference>
<name>A0A1G9G6G3_9BACL</name>